<dbReference type="SUPFAM" id="SSF89447">
    <property type="entry name" value="AbrB/MazE/MraZ-like"/>
    <property type="match status" value="1"/>
</dbReference>
<evidence type="ECO:0008006" key="3">
    <source>
        <dbReference type="Google" id="ProtNLM"/>
    </source>
</evidence>
<keyword evidence="2" id="KW-1185">Reference proteome</keyword>
<proteinExistence type="predicted"/>
<dbReference type="Proteomes" id="UP000070414">
    <property type="component" value="Unassembled WGS sequence"/>
</dbReference>
<protein>
    <recommendedName>
        <fullName evidence="3">SpoVT-AbrB domain-containing protein</fullName>
    </recommendedName>
</protein>
<evidence type="ECO:0000313" key="2">
    <source>
        <dbReference type="Proteomes" id="UP000070414"/>
    </source>
</evidence>
<dbReference type="AlphaFoldDB" id="A0A133UTG4"/>
<sequence length="117" mass="13890">MSERIVKAREEKSLRIWIPLPEEIREALDLSIGDWVLLKRQEEGVLIEKVNTEEIEVEIEMEIIELARTVRDIEEYYTTEETLSNMIRKGLAILLREEGEKKRAEELENSWMLQVHP</sequence>
<name>A0A133UTG4_9EURY</name>
<evidence type="ECO:0000313" key="1">
    <source>
        <dbReference type="EMBL" id="KXA97427.1"/>
    </source>
</evidence>
<dbReference type="EMBL" id="LHXS01000013">
    <property type="protein sequence ID" value="KXA97427.1"/>
    <property type="molecule type" value="Genomic_DNA"/>
</dbReference>
<reference evidence="1 2" key="1">
    <citation type="journal article" date="2016" name="Sci. Rep.">
        <title>Metabolic traits of an uncultured archaeal lineage -MSBL1- from brine pools of the Red Sea.</title>
        <authorList>
            <person name="Mwirichia R."/>
            <person name="Alam I."/>
            <person name="Rashid M."/>
            <person name="Vinu M."/>
            <person name="Ba-Alawi W."/>
            <person name="Anthony Kamau A."/>
            <person name="Kamanda Ngugi D."/>
            <person name="Goker M."/>
            <person name="Klenk H.P."/>
            <person name="Bajic V."/>
            <person name="Stingl U."/>
        </authorList>
    </citation>
    <scope>NUCLEOTIDE SEQUENCE [LARGE SCALE GENOMIC DNA]</scope>
    <source>
        <strain evidence="1">SCGC-AAA259I14</strain>
    </source>
</reference>
<gene>
    <name evidence="1" type="ORF">AKJ38_01215</name>
</gene>
<comment type="caution">
    <text evidence="1">The sequence shown here is derived from an EMBL/GenBank/DDBJ whole genome shotgun (WGS) entry which is preliminary data.</text>
</comment>
<dbReference type="InterPro" id="IPR037914">
    <property type="entry name" value="SpoVT-AbrB_sf"/>
</dbReference>
<accession>A0A133UTG4</accession>
<organism evidence="1 2">
    <name type="scientific">candidate division MSBL1 archaeon SCGC-AAA259I14</name>
    <dbReference type="NCBI Taxonomy" id="1698268"/>
    <lineage>
        <taxon>Archaea</taxon>
        <taxon>Methanobacteriati</taxon>
        <taxon>Methanobacteriota</taxon>
        <taxon>candidate division MSBL1</taxon>
    </lineage>
</organism>